<gene>
    <name evidence="2" type="ORF">CEUSTIGMA_g3273.t1</name>
</gene>
<reference evidence="2 3" key="1">
    <citation type="submission" date="2017-08" db="EMBL/GenBank/DDBJ databases">
        <title>Acidophilic green algal genome provides insights into adaptation to an acidic environment.</title>
        <authorList>
            <person name="Hirooka S."/>
            <person name="Hirose Y."/>
            <person name="Kanesaki Y."/>
            <person name="Higuchi S."/>
            <person name="Fujiwara T."/>
            <person name="Onuma R."/>
            <person name="Era A."/>
            <person name="Ohbayashi R."/>
            <person name="Uzuka A."/>
            <person name="Nozaki H."/>
            <person name="Yoshikawa H."/>
            <person name="Miyagishima S.Y."/>
        </authorList>
    </citation>
    <scope>NUCLEOTIDE SEQUENCE [LARGE SCALE GENOMIC DNA]</scope>
    <source>
        <strain evidence="2 3">NIES-2499</strain>
    </source>
</reference>
<feature type="region of interest" description="Disordered" evidence="1">
    <location>
        <begin position="521"/>
        <end position="555"/>
    </location>
</feature>
<dbReference type="AlphaFoldDB" id="A0A250WZ94"/>
<keyword evidence="3" id="KW-1185">Reference proteome</keyword>
<name>A0A250WZ94_9CHLO</name>
<accession>A0A250WZ94</accession>
<dbReference type="Proteomes" id="UP000232323">
    <property type="component" value="Unassembled WGS sequence"/>
</dbReference>
<evidence type="ECO:0000313" key="2">
    <source>
        <dbReference type="EMBL" id="GAX75830.1"/>
    </source>
</evidence>
<feature type="compositionally biased region" description="Basic and acidic residues" evidence="1">
    <location>
        <begin position="525"/>
        <end position="552"/>
    </location>
</feature>
<feature type="region of interest" description="Disordered" evidence="1">
    <location>
        <begin position="120"/>
        <end position="185"/>
    </location>
</feature>
<feature type="region of interest" description="Disordered" evidence="1">
    <location>
        <begin position="352"/>
        <end position="373"/>
    </location>
</feature>
<feature type="region of interest" description="Disordered" evidence="1">
    <location>
        <begin position="288"/>
        <end position="337"/>
    </location>
</feature>
<evidence type="ECO:0000313" key="3">
    <source>
        <dbReference type="Proteomes" id="UP000232323"/>
    </source>
</evidence>
<sequence>MAYDGDGSLEHRVGYNRTSPLQELISSLHQSDHAEAQDNPYTNKSRGIQVRRAAQTAGPPVVPAGNVITTAQVHPQGASSAMYSDLHNSESNVTTRASAVNKLDYRHVLNQLLHGSAEVHPVSQQQNHGATKDAQHNSSKRYIPASKVPEPISARKRRASFPQPAERQQASQHPQITATAQARPAAEVLTSCKNKAHPTPPQEQIQLLLGLNSVNPAAPGVSGLTSKPKAHHINQRLQVESLRSPAPETWAPMRLAVTNATPPLPLNRIKNSSCRRVWDSPQCQASADDVGFASEASPRHPTAATWQQQQQQQQTPLRPFSQQPSQTTQPEGPAAAMNSRTPKAMLSYLLAGSSSSTKKTPPSTTARQSSSCNPLELLAEQNTRQRNLLAALPKACPLDLTFVWLGKRMSAVDIGAVQTQQQQQLSSSNHGGEDYAYKCEGIVGVCTHSTHSSRRGSKADIAVIKEESVTNTCGSMGALHARLQGLLGQLKSHQEKLNAMADAGSLSRMILENKEYLRPMLPRPEATDDLRPKLPRPEATDDLRPKLPRPEATDGAGQQYLEKVAGYCGSNVISAGDVRAASVHVGPALHSGCRSYEDTEQADGSGEELRVNTPVTTEGRRDEAACMEMVVQGPVKTSGHLWVAPVKLRHIYQRLCPQHGSPEPPDVHDDTACHAPVVVDDAAAWKPACAILQSKSLAQHLGLMEGSHFMVQRPWRWLHTSADSSVVLVFCATPSTNLL</sequence>
<feature type="compositionally biased region" description="Low complexity" evidence="1">
    <location>
        <begin position="321"/>
        <end position="330"/>
    </location>
</feature>
<dbReference type="EMBL" id="BEGY01000014">
    <property type="protein sequence ID" value="GAX75830.1"/>
    <property type="molecule type" value="Genomic_DNA"/>
</dbReference>
<evidence type="ECO:0000256" key="1">
    <source>
        <dbReference type="SAM" id="MobiDB-lite"/>
    </source>
</evidence>
<comment type="caution">
    <text evidence="2">The sequence shown here is derived from an EMBL/GenBank/DDBJ whole genome shotgun (WGS) entry which is preliminary data.</text>
</comment>
<feature type="compositionally biased region" description="Polar residues" evidence="1">
    <location>
        <begin position="166"/>
        <end position="180"/>
    </location>
</feature>
<organism evidence="2 3">
    <name type="scientific">Chlamydomonas eustigma</name>
    <dbReference type="NCBI Taxonomy" id="1157962"/>
    <lineage>
        <taxon>Eukaryota</taxon>
        <taxon>Viridiplantae</taxon>
        <taxon>Chlorophyta</taxon>
        <taxon>core chlorophytes</taxon>
        <taxon>Chlorophyceae</taxon>
        <taxon>CS clade</taxon>
        <taxon>Chlamydomonadales</taxon>
        <taxon>Chlamydomonadaceae</taxon>
        <taxon>Chlamydomonas</taxon>
    </lineage>
</organism>
<protein>
    <submittedName>
        <fullName evidence="2">Uncharacterized protein</fullName>
    </submittedName>
</protein>
<feature type="compositionally biased region" description="Low complexity" evidence="1">
    <location>
        <begin position="353"/>
        <end position="365"/>
    </location>
</feature>
<proteinExistence type="predicted"/>